<feature type="region of interest" description="Small ATPAse domain (RuvB-S)" evidence="9">
    <location>
        <begin position="183"/>
        <end position="253"/>
    </location>
</feature>
<feature type="binding site" evidence="9">
    <location>
        <position position="22"/>
    </location>
    <ligand>
        <name>ATP</name>
        <dbReference type="ChEBI" id="CHEBI:30616"/>
    </ligand>
</feature>
<organism evidence="11 12">
    <name type="scientific">Mesobacillus selenatarsenatis (strain DSM 18680 / JCM 14380 / FERM P-15431 / SF-1)</name>
    <dbReference type="NCBI Taxonomy" id="1321606"/>
    <lineage>
        <taxon>Bacteria</taxon>
        <taxon>Bacillati</taxon>
        <taxon>Bacillota</taxon>
        <taxon>Bacilli</taxon>
        <taxon>Bacillales</taxon>
        <taxon>Bacillaceae</taxon>
        <taxon>Mesobacillus</taxon>
    </lineage>
</organism>
<dbReference type="EMBL" id="BASE01000107">
    <property type="protein sequence ID" value="GAM16165.1"/>
    <property type="molecule type" value="Genomic_DNA"/>
</dbReference>
<evidence type="ECO:0000256" key="8">
    <source>
        <dbReference type="ARBA" id="ARBA00023204"/>
    </source>
</evidence>
<comment type="similarity">
    <text evidence="9">Belongs to the RuvB family.</text>
</comment>
<dbReference type="InterPro" id="IPR008823">
    <property type="entry name" value="RuvB_wg_C"/>
</dbReference>
<keyword evidence="12" id="KW-1185">Reference proteome</keyword>
<evidence type="ECO:0000256" key="2">
    <source>
        <dbReference type="ARBA" id="ARBA00022741"/>
    </source>
</evidence>
<dbReference type="RefSeq" id="WP_041967766.1">
    <property type="nucleotide sequence ID" value="NZ_BASE01000107.1"/>
</dbReference>
<dbReference type="NCBIfam" id="TIGR00635">
    <property type="entry name" value="ruvB"/>
    <property type="match status" value="1"/>
</dbReference>
<comment type="caution">
    <text evidence="9">Lacks conserved residue(s) required for the propagation of feature annotation.</text>
</comment>
<feature type="binding site" evidence="9">
    <location>
        <position position="67"/>
    </location>
    <ligand>
        <name>Mg(2+)</name>
        <dbReference type="ChEBI" id="CHEBI:18420"/>
    </ligand>
</feature>
<gene>
    <name evidence="9" type="primary">ruvB</name>
    <name evidence="11" type="ORF">SAMD00020551_4338</name>
</gene>
<dbReference type="STRING" id="1321606.SAMD00020551_4338"/>
<feature type="binding site" evidence="9">
    <location>
        <position position="66"/>
    </location>
    <ligand>
        <name>ATP</name>
        <dbReference type="ChEBI" id="CHEBI:30616"/>
    </ligand>
</feature>
<dbReference type="Pfam" id="PF05496">
    <property type="entry name" value="RuvB_N"/>
    <property type="match status" value="1"/>
</dbReference>
<feature type="binding site" evidence="9">
    <location>
        <position position="311"/>
    </location>
    <ligand>
        <name>DNA</name>
        <dbReference type="ChEBI" id="CHEBI:16991"/>
    </ligand>
</feature>
<dbReference type="PANTHER" id="PTHR42848:SF1">
    <property type="entry name" value="HOLLIDAY JUNCTION BRANCH MIGRATION COMPLEX SUBUNIT RUVB"/>
    <property type="match status" value="1"/>
</dbReference>
<feature type="binding site" evidence="9">
    <location>
        <position position="316"/>
    </location>
    <ligand>
        <name>DNA</name>
        <dbReference type="ChEBI" id="CHEBI:16991"/>
    </ligand>
</feature>
<dbReference type="InterPro" id="IPR027417">
    <property type="entry name" value="P-loop_NTPase"/>
</dbReference>
<evidence type="ECO:0000256" key="1">
    <source>
        <dbReference type="ARBA" id="ARBA00022490"/>
    </source>
</evidence>
<dbReference type="CDD" id="cd00009">
    <property type="entry name" value="AAA"/>
    <property type="match status" value="1"/>
</dbReference>
<dbReference type="GO" id="GO:0000400">
    <property type="term" value="F:four-way junction DNA binding"/>
    <property type="evidence" value="ECO:0007669"/>
    <property type="project" value="UniProtKB-UniRule"/>
</dbReference>
<dbReference type="FunFam" id="3.40.50.300:FF:000073">
    <property type="entry name" value="Holliday junction ATP-dependent DNA helicase RuvB"/>
    <property type="match status" value="1"/>
</dbReference>
<comment type="subcellular location">
    <subcellularLocation>
        <location evidence="9">Cytoplasm</location>
    </subcellularLocation>
</comment>
<keyword evidence="2 9" id="KW-0547">Nucleotide-binding</keyword>
<dbReference type="GO" id="GO:0005524">
    <property type="term" value="F:ATP binding"/>
    <property type="evidence" value="ECO:0007669"/>
    <property type="project" value="UniProtKB-UniRule"/>
</dbReference>
<feature type="binding site" evidence="9">
    <location>
        <position position="67"/>
    </location>
    <ligand>
        <name>ATP</name>
        <dbReference type="ChEBI" id="CHEBI:30616"/>
    </ligand>
</feature>
<dbReference type="InterPro" id="IPR041445">
    <property type="entry name" value="AAA_lid_4"/>
</dbReference>
<dbReference type="GO" id="GO:0006281">
    <property type="term" value="P:DNA repair"/>
    <property type="evidence" value="ECO:0007669"/>
    <property type="project" value="UniProtKB-UniRule"/>
</dbReference>
<keyword evidence="1 9" id="KW-0963">Cytoplasm</keyword>
<keyword evidence="11" id="KW-0347">Helicase</keyword>
<dbReference type="InterPro" id="IPR036388">
    <property type="entry name" value="WH-like_DNA-bd_sf"/>
</dbReference>
<feature type="binding site" evidence="9">
    <location>
        <position position="21"/>
    </location>
    <ligand>
        <name>ATP</name>
        <dbReference type="ChEBI" id="CHEBI:30616"/>
    </ligand>
</feature>
<sequence>MEERIISSEAGDQDVSFEQSLRPQTLRQYIGQDKVKENLEVFIEAAKMRRETLDHVLLYGPPGLGKTTLAAIIANEMGVNLRTTSGPAIERPGDLAAILTALEPGDVLFIDEIHRLPRTIEEVLYPAMEDFCLDIVIGKGPSARSVRLDLPPFTLVGATTRAGSLSAPLRDRFGVLSRLEYYNEKQLTDIVVRTAELLETDIDWPAAQELARRSRGTPRIANRLLKRVRDFAQVRGNGAVEETLAQEALELMQVDRLGLDHIDHKLLKGIIEKYRGGPVGLETISATIGEESQTIEDVYEPYLLQIGFLQRTPRGRIVTEAVYRHFEMEVPER</sequence>
<dbReference type="Pfam" id="PF05491">
    <property type="entry name" value="WHD_RuvB"/>
    <property type="match status" value="1"/>
</dbReference>
<dbReference type="HAMAP" id="MF_00016">
    <property type="entry name" value="DNA_HJ_migration_RuvB"/>
    <property type="match status" value="1"/>
</dbReference>
<dbReference type="InterPro" id="IPR003593">
    <property type="entry name" value="AAA+_ATPase"/>
</dbReference>
<dbReference type="GO" id="GO:0006310">
    <property type="term" value="P:DNA recombination"/>
    <property type="evidence" value="ECO:0007669"/>
    <property type="project" value="UniProtKB-UniRule"/>
</dbReference>
<dbReference type="AlphaFoldDB" id="A0A0A8X874"/>
<keyword evidence="6 9" id="KW-0238">DNA-binding</keyword>
<keyword evidence="7 9" id="KW-0233">DNA recombination</keyword>
<dbReference type="Gene3D" id="3.40.50.300">
    <property type="entry name" value="P-loop containing nucleotide triphosphate hydrolases"/>
    <property type="match status" value="1"/>
</dbReference>
<feature type="binding site" evidence="9">
    <location>
        <begin position="129"/>
        <end position="131"/>
    </location>
    <ligand>
        <name>ATP</name>
        <dbReference type="ChEBI" id="CHEBI:30616"/>
    </ligand>
</feature>
<dbReference type="Pfam" id="PF17864">
    <property type="entry name" value="AAA_lid_4"/>
    <property type="match status" value="1"/>
</dbReference>
<dbReference type="Gene3D" id="1.10.8.60">
    <property type="match status" value="1"/>
</dbReference>
<evidence type="ECO:0000259" key="10">
    <source>
        <dbReference type="SMART" id="SM00382"/>
    </source>
</evidence>
<dbReference type="SUPFAM" id="SSF46785">
    <property type="entry name" value="Winged helix' DNA-binding domain"/>
    <property type="match status" value="1"/>
</dbReference>
<dbReference type="GO" id="GO:0048476">
    <property type="term" value="C:Holliday junction resolvase complex"/>
    <property type="evidence" value="ECO:0007669"/>
    <property type="project" value="UniProtKB-UniRule"/>
</dbReference>
<comment type="function">
    <text evidence="9">The RuvA-RuvB-RuvC complex processes Holliday junction (HJ) DNA during genetic recombination and DNA repair, while the RuvA-RuvB complex plays an important role in the rescue of blocked DNA replication forks via replication fork reversal (RFR). RuvA specifically binds to HJ cruciform DNA, conferring on it an open structure. The RuvB hexamer acts as an ATP-dependent pump, pulling dsDNA into and through the RuvAB complex. RuvB forms 2 homohexamers on either side of HJ DNA bound by 1 or 2 RuvA tetramers; 4 subunits per hexamer contact DNA at a time. Coordinated motions by a converter formed by DNA-disengaged RuvB subunits stimulates ATP hydrolysis and nucleotide exchange. Immobilization of the converter enables RuvB to convert the ATP-contained energy into a lever motion, pulling 2 nucleotides of DNA out of the RuvA tetramer per ATP hydrolyzed, thus driving DNA branch migration. The RuvB motors rotate together with the DNA substrate, which together with the progressing nucleotide cycle form the mechanistic basis for DNA recombination by continuous HJ branch migration. Branch migration allows RuvC to scan DNA until it finds its consensus sequence, where it cleaves and resolves cruciform DNA.</text>
</comment>
<evidence type="ECO:0000256" key="3">
    <source>
        <dbReference type="ARBA" id="ARBA00022763"/>
    </source>
</evidence>
<keyword evidence="8 9" id="KW-0234">DNA repair</keyword>
<evidence type="ECO:0000256" key="6">
    <source>
        <dbReference type="ARBA" id="ARBA00023125"/>
    </source>
</evidence>
<dbReference type="GO" id="GO:0009378">
    <property type="term" value="F:four-way junction helicase activity"/>
    <property type="evidence" value="ECO:0007669"/>
    <property type="project" value="InterPro"/>
</dbReference>
<comment type="subunit">
    <text evidence="9">Homohexamer. Forms an RuvA(8)-RuvB(12)-Holliday junction (HJ) complex. HJ DNA is sandwiched between 2 RuvA tetramers; dsDNA enters through RuvA and exits via RuvB. An RuvB hexamer assembles on each DNA strand where it exits the tetramer. Each RuvB hexamer is contacted by two RuvA subunits (via domain III) on 2 adjacent RuvB subunits; this complex drives branch migration. In the full resolvosome a probable DNA-RuvA(4)-RuvB(12)-RuvC(2) complex forms which resolves the HJ.</text>
</comment>
<dbReference type="InterPro" id="IPR036390">
    <property type="entry name" value="WH_DNA-bd_sf"/>
</dbReference>
<dbReference type="NCBIfam" id="NF000868">
    <property type="entry name" value="PRK00080.1"/>
    <property type="match status" value="1"/>
</dbReference>
<evidence type="ECO:0000256" key="4">
    <source>
        <dbReference type="ARBA" id="ARBA00022801"/>
    </source>
</evidence>
<comment type="caution">
    <text evidence="11">The sequence shown here is derived from an EMBL/GenBank/DDBJ whole genome shotgun (WGS) entry which is preliminary data.</text>
</comment>
<protein>
    <recommendedName>
        <fullName evidence="9">Holliday junction branch migration complex subunit RuvB</fullName>
        <ecNumber evidence="9">3.6.4.-</ecNumber>
    </recommendedName>
</protein>
<keyword evidence="4 9" id="KW-0378">Hydrolase</keyword>
<feature type="binding site" evidence="9">
    <location>
        <position position="68"/>
    </location>
    <ligand>
        <name>ATP</name>
        <dbReference type="ChEBI" id="CHEBI:30616"/>
    </ligand>
</feature>
<comment type="catalytic activity">
    <reaction evidence="9">
        <text>ATP + H2O = ADP + phosphate + H(+)</text>
        <dbReference type="Rhea" id="RHEA:13065"/>
        <dbReference type="ChEBI" id="CHEBI:15377"/>
        <dbReference type="ChEBI" id="CHEBI:15378"/>
        <dbReference type="ChEBI" id="CHEBI:30616"/>
        <dbReference type="ChEBI" id="CHEBI:43474"/>
        <dbReference type="ChEBI" id="CHEBI:456216"/>
    </reaction>
</comment>
<dbReference type="Proteomes" id="UP000031014">
    <property type="component" value="Unassembled WGS sequence"/>
</dbReference>
<dbReference type="SUPFAM" id="SSF52540">
    <property type="entry name" value="P-loop containing nucleoside triphosphate hydrolases"/>
    <property type="match status" value="1"/>
</dbReference>
<dbReference type="GO" id="GO:0016887">
    <property type="term" value="F:ATP hydrolysis activity"/>
    <property type="evidence" value="ECO:0007669"/>
    <property type="project" value="RHEA"/>
</dbReference>
<name>A0A0A8X874_MESS1</name>
<dbReference type="EC" id="3.6.4.-" evidence="9"/>
<dbReference type="InterPro" id="IPR008824">
    <property type="entry name" value="RuvB-like_N"/>
</dbReference>
<evidence type="ECO:0000256" key="9">
    <source>
        <dbReference type="HAMAP-Rule" id="MF_00016"/>
    </source>
</evidence>
<feature type="binding site" evidence="9">
    <location>
        <position position="182"/>
    </location>
    <ligand>
        <name>ATP</name>
        <dbReference type="ChEBI" id="CHEBI:30616"/>
    </ligand>
</feature>
<dbReference type="OrthoDB" id="9804478at2"/>
<feature type="region of interest" description="Large ATPase domain (RuvB-L)" evidence="9">
    <location>
        <begin position="2"/>
        <end position="182"/>
    </location>
</feature>
<keyword evidence="5 9" id="KW-0067">ATP-binding</keyword>
<feature type="binding site" evidence="9">
    <location>
        <position position="63"/>
    </location>
    <ligand>
        <name>ATP</name>
        <dbReference type="ChEBI" id="CHEBI:30616"/>
    </ligand>
</feature>
<feature type="binding site" evidence="9">
    <location>
        <position position="172"/>
    </location>
    <ligand>
        <name>ATP</name>
        <dbReference type="ChEBI" id="CHEBI:30616"/>
    </ligand>
</feature>
<reference evidence="11 12" key="1">
    <citation type="submission" date="2013-06" db="EMBL/GenBank/DDBJ databases">
        <title>Whole genome shotgun sequence of Bacillus selenatarsenatis SF-1.</title>
        <authorList>
            <person name="Kuroda M."/>
            <person name="Sei K."/>
            <person name="Yamashita M."/>
            <person name="Ike M."/>
        </authorList>
    </citation>
    <scope>NUCLEOTIDE SEQUENCE [LARGE SCALE GENOMIC DNA]</scope>
    <source>
        <strain evidence="11 12">SF-1</strain>
    </source>
</reference>
<dbReference type="PANTHER" id="PTHR42848">
    <property type="match status" value="1"/>
</dbReference>
<evidence type="ECO:0000313" key="12">
    <source>
        <dbReference type="Proteomes" id="UP000031014"/>
    </source>
</evidence>
<evidence type="ECO:0000313" key="11">
    <source>
        <dbReference type="EMBL" id="GAM16165.1"/>
    </source>
</evidence>
<dbReference type="InterPro" id="IPR004605">
    <property type="entry name" value="DNA_helicase_Holl-junc_RuvB"/>
</dbReference>
<feature type="domain" description="AAA+ ATPase" evidence="10">
    <location>
        <begin position="52"/>
        <end position="183"/>
    </location>
</feature>
<feature type="binding site" evidence="9">
    <location>
        <position position="219"/>
    </location>
    <ligand>
        <name>ATP</name>
        <dbReference type="ChEBI" id="CHEBI:30616"/>
    </ligand>
</feature>
<evidence type="ECO:0000256" key="7">
    <source>
        <dbReference type="ARBA" id="ARBA00023172"/>
    </source>
</evidence>
<accession>A0A0A8X874</accession>
<keyword evidence="3 9" id="KW-0227">DNA damage</keyword>
<feature type="region of interest" description="Head domain (RuvB-H)" evidence="9">
    <location>
        <begin position="256"/>
        <end position="333"/>
    </location>
</feature>
<proteinExistence type="inferred from homology"/>
<dbReference type="SMART" id="SM00382">
    <property type="entry name" value="AAA"/>
    <property type="match status" value="1"/>
</dbReference>
<comment type="domain">
    <text evidence="9">Has 3 domains, the large (RuvB-L) and small ATPase (RuvB-S) domains and the C-terminal head (RuvB-H) domain. The head domain binds DNA, while the ATPase domains jointly bind ATP, ADP or are empty depending on the state of the subunit in the translocation cycle. During a single DNA translocation step the structure of each domain remains the same, but their relative positions change.</text>
</comment>
<evidence type="ECO:0000256" key="5">
    <source>
        <dbReference type="ARBA" id="ARBA00022840"/>
    </source>
</evidence>
<dbReference type="Gene3D" id="1.10.10.10">
    <property type="entry name" value="Winged helix-like DNA-binding domain superfamily/Winged helix DNA-binding domain"/>
    <property type="match status" value="1"/>
</dbReference>
<dbReference type="GO" id="GO:0005737">
    <property type="term" value="C:cytoplasm"/>
    <property type="evidence" value="ECO:0007669"/>
    <property type="project" value="UniProtKB-SubCell"/>
</dbReference>